<sequence length="301" mass="31812">MTPPTPRTATAALDRLVARAGELDGGAGPSRRRQLRWVAGELAAHAERVGTLPRSPAGWLAPERVADYLRVADAGGLRRRGASDRPSPDATRRVRRACLRLMARAAGVAEPVTDAVPLPAPHPRVEPAAASRALAHWRGRTVPAHAAPGEVRAAAMAALVHEASLRSGELAALRVADLDLTGPDGPALTYRPRPPAARAPLAPVTVGLSPSTAGLLQRWLSVRADLVRATPRTRALWVSLRANHDGDGVRRPAGLPLQPGGIRRAHARAVTEANTRLAGAPDWAPLPRTPGLLRPDPLRAR</sequence>
<dbReference type="EMBL" id="JACCAC010000001">
    <property type="protein sequence ID" value="NYG55983.1"/>
    <property type="molecule type" value="Genomic_DNA"/>
</dbReference>
<reference evidence="3 4" key="1">
    <citation type="submission" date="2020-07" db="EMBL/GenBank/DDBJ databases">
        <title>Sequencing the genomes of 1000 actinobacteria strains.</title>
        <authorList>
            <person name="Klenk H.-P."/>
        </authorList>
    </citation>
    <scope>NUCLEOTIDE SEQUENCE [LARGE SCALE GENOMIC DNA]</scope>
    <source>
        <strain evidence="3 4">DSM 24552</strain>
    </source>
</reference>
<dbReference type="Gene3D" id="1.10.443.10">
    <property type="entry name" value="Intergrase catalytic core"/>
    <property type="match status" value="1"/>
</dbReference>
<dbReference type="RefSeq" id="WP_179518333.1">
    <property type="nucleotide sequence ID" value="NZ_JACCAC010000001.1"/>
</dbReference>
<dbReference type="AlphaFoldDB" id="A0A7Y9RWA3"/>
<protein>
    <submittedName>
        <fullName evidence="3">Integrase</fullName>
    </submittedName>
</protein>
<dbReference type="Proteomes" id="UP000544110">
    <property type="component" value="Unassembled WGS sequence"/>
</dbReference>
<proteinExistence type="predicted"/>
<accession>A0A7Y9RWA3</accession>
<dbReference type="InterPro" id="IPR011010">
    <property type="entry name" value="DNA_brk_join_enz"/>
</dbReference>
<dbReference type="InterPro" id="IPR013762">
    <property type="entry name" value="Integrase-like_cat_sf"/>
</dbReference>
<dbReference type="GO" id="GO:0015074">
    <property type="term" value="P:DNA integration"/>
    <property type="evidence" value="ECO:0007669"/>
    <property type="project" value="InterPro"/>
</dbReference>
<keyword evidence="4" id="KW-1185">Reference proteome</keyword>
<dbReference type="GO" id="GO:0003677">
    <property type="term" value="F:DNA binding"/>
    <property type="evidence" value="ECO:0007669"/>
    <property type="project" value="InterPro"/>
</dbReference>
<feature type="region of interest" description="Disordered" evidence="2">
    <location>
        <begin position="279"/>
        <end position="301"/>
    </location>
</feature>
<evidence type="ECO:0000313" key="3">
    <source>
        <dbReference type="EMBL" id="NYG55983.1"/>
    </source>
</evidence>
<name>A0A7Y9RWA3_9ACTN</name>
<evidence type="ECO:0000256" key="2">
    <source>
        <dbReference type="SAM" id="MobiDB-lite"/>
    </source>
</evidence>
<comment type="caution">
    <text evidence="3">The sequence shown here is derived from an EMBL/GenBank/DDBJ whole genome shotgun (WGS) entry which is preliminary data.</text>
</comment>
<evidence type="ECO:0000256" key="1">
    <source>
        <dbReference type="ARBA" id="ARBA00023172"/>
    </source>
</evidence>
<keyword evidence="1" id="KW-0233">DNA recombination</keyword>
<gene>
    <name evidence="3" type="ORF">BJ989_002287</name>
</gene>
<evidence type="ECO:0000313" key="4">
    <source>
        <dbReference type="Proteomes" id="UP000544110"/>
    </source>
</evidence>
<dbReference type="SUPFAM" id="SSF56349">
    <property type="entry name" value="DNA breaking-rejoining enzymes"/>
    <property type="match status" value="1"/>
</dbReference>
<dbReference type="GO" id="GO:0006310">
    <property type="term" value="P:DNA recombination"/>
    <property type="evidence" value="ECO:0007669"/>
    <property type="project" value="UniProtKB-KW"/>
</dbReference>
<organism evidence="3 4">
    <name type="scientific">Nocardioides perillae</name>
    <dbReference type="NCBI Taxonomy" id="1119534"/>
    <lineage>
        <taxon>Bacteria</taxon>
        <taxon>Bacillati</taxon>
        <taxon>Actinomycetota</taxon>
        <taxon>Actinomycetes</taxon>
        <taxon>Propionibacteriales</taxon>
        <taxon>Nocardioidaceae</taxon>
        <taxon>Nocardioides</taxon>
    </lineage>
</organism>